<name>A0ABQ3J0S7_9GAMM</name>
<protein>
    <recommendedName>
        <fullName evidence="2">FlgO domain-containing protein</fullName>
    </recommendedName>
</protein>
<dbReference type="Proteomes" id="UP000626370">
    <property type="component" value="Unassembled WGS sequence"/>
</dbReference>
<dbReference type="PIRSF" id="PIRSF028688">
    <property type="entry name" value="UCP_imp_028688"/>
    <property type="match status" value="1"/>
</dbReference>
<feature type="signal peptide" evidence="1">
    <location>
        <begin position="1"/>
        <end position="18"/>
    </location>
</feature>
<dbReference type="RefSeq" id="WP_189379290.1">
    <property type="nucleotide sequence ID" value="NZ_BNAH01000015.1"/>
</dbReference>
<dbReference type="Pfam" id="PF17680">
    <property type="entry name" value="FlgO"/>
    <property type="match status" value="1"/>
</dbReference>
<comment type="caution">
    <text evidence="3">The sequence shown here is derived from an EMBL/GenBank/DDBJ whole genome shotgun (WGS) entry which is preliminary data.</text>
</comment>
<evidence type="ECO:0000259" key="2">
    <source>
        <dbReference type="Pfam" id="PF17680"/>
    </source>
</evidence>
<evidence type="ECO:0000256" key="1">
    <source>
        <dbReference type="SAM" id="SignalP"/>
    </source>
</evidence>
<feature type="chain" id="PRO_5047164222" description="FlgO domain-containing protein" evidence="1">
    <location>
        <begin position="19"/>
        <end position="190"/>
    </location>
</feature>
<accession>A0ABQ3J0S7</accession>
<organism evidence="3 4">
    <name type="scientific">Thalassotalea profundi</name>
    <dbReference type="NCBI Taxonomy" id="2036687"/>
    <lineage>
        <taxon>Bacteria</taxon>
        <taxon>Pseudomonadati</taxon>
        <taxon>Pseudomonadota</taxon>
        <taxon>Gammaproteobacteria</taxon>
        <taxon>Alteromonadales</taxon>
        <taxon>Colwelliaceae</taxon>
        <taxon>Thalassotalea</taxon>
    </lineage>
</organism>
<dbReference type="EMBL" id="BNAH01000015">
    <property type="protein sequence ID" value="GHF00280.1"/>
    <property type="molecule type" value="Genomic_DNA"/>
</dbReference>
<dbReference type="InterPro" id="IPR041215">
    <property type="entry name" value="FlgO_dom"/>
</dbReference>
<proteinExistence type="predicted"/>
<keyword evidence="4" id="KW-1185">Reference proteome</keyword>
<reference evidence="4" key="1">
    <citation type="journal article" date="2019" name="Int. J. Syst. Evol. Microbiol.">
        <title>The Global Catalogue of Microorganisms (GCM) 10K type strain sequencing project: providing services to taxonomists for standard genome sequencing and annotation.</title>
        <authorList>
            <consortium name="The Broad Institute Genomics Platform"/>
            <consortium name="The Broad Institute Genome Sequencing Center for Infectious Disease"/>
            <person name="Wu L."/>
            <person name="Ma J."/>
        </authorList>
    </citation>
    <scope>NUCLEOTIDE SEQUENCE [LARGE SCALE GENOMIC DNA]</scope>
    <source>
        <strain evidence="4">CGMCC 1.15922</strain>
    </source>
</reference>
<gene>
    <name evidence="3" type="ORF">GCM10011501_32240</name>
</gene>
<keyword evidence="1" id="KW-0732">Signal</keyword>
<dbReference type="InterPro" id="IPR014549">
    <property type="entry name" value="FlgO"/>
</dbReference>
<dbReference type="PROSITE" id="PS51257">
    <property type="entry name" value="PROKAR_LIPOPROTEIN"/>
    <property type="match status" value="1"/>
</dbReference>
<evidence type="ECO:0000313" key="3">
    <source>
        <dbReference type="EMBL" id="GHF00280.1"/>
    </source>
</evidence>
<sequence length="190" mass="21467">MKKITLVCVILIATTMFACSNINVSSEVNLPSQPLQNKQEILQVPTAFHSHIRVSDYAERLATDLVKGLANYQINSPIAIISFVEYDDTLRKTNTLGRMLSESLITEMGAFHLPIIDLHLLYGFYSDDKDEFVFSRDPNEFYHDDELNYVLSGVMIQSERGIIVNARIMEFSSQRVLSTASVLIPPYVSN</sequence>
<feature type="domain" description="FlgO" evidence="2">
    <location>
        <begin position="59"/>
        <end position="187"/>
    </location>
</feature>
<evidence type="ECO:0000313" key="4">
    <source>
        <dbReference type="Proteomes" id="UP000626370"/>
    </source>
</evidence>